<evidence type="ECO:0000256" key="8">
    <source>
        <dbReference type="SAM" id="MobiDB-lite"/>
    </source>
</evidence>
<proteinExistence type="inferred from homology"/>
<dbReference type="KEGG" id="goe:100899337"/>
<dbReference type="InterPro" id="IPR029063">
    <property type="entry name" value="SAM-dependent_MTases_sf"/>
</dbReference>
<dbReference type="PANTHER" id="PTHR14741">
    <property type="entry name" value="S-ADENOSYLMETHIONINE-DEPENDENT METHYLTRANSFERASE RELATED"/>
    <property type="match status" value="1"/>
</dbReference>
<feature type="compositionally biased region" description="Polar residues" evidence="8">
    <location>
        <begin position="60"/>
        <end position="71"/>
    </location>
</feature>
<dbReference type="SUPFAM" id="SSF53335">
    <property type="entry name" value="S-adenosyl-L-methionine-dependent methyltransferases"/>
    <property type="match status" value="1"/>
</dbReference>
<comment type="catalytic activity">
    <reaction evidence="4">
        <text>a 5'-end (N(7)-methyl 5'-triphosphoguanosine)-ribonucleoside in snoRNA + S-adenosyl-L-methionine = a 5'-end (N(2),N(7)-dimethyl 5'-triphosphoguanosine)-ribonucleoside in snoRNA + S-adenosyl-L-homocysteine + H(+)</text>
        <dbReference type="Rhea" id="RHEA:78475"/>
        <dbReference type="Rhea" id="RHEA-COMP:19086"/>
        <dbReference type="Rhea" id="RHEA-COMP:19088"/>
        <dbReference type="ChEBI" id="CHEBI:15378"/>
        <dbReference type="ChEBI" id="CHEBI:57856"/>
        <dbReference type="ChEBI" id="CHEBI:59789"/>
        <dbReference type="ChEBI" id="CHEBI:156461"/>
        <dbReference type="ChEBI" id="CHEBI:172880"/>
    </reaction>
    <physiologicalReaction direction="left-to-right" evidence="4">
        <dbReference type="Rhea" id="RHEA:78476"/>
    </physiologicalReaction>
</comment>
<dbReference type="GO" id="GO:0005634">
    <property type="term" value="C:nucleus"/>
    <property type="evidence" value="ECO:0007669"/>
    <property type="project" value="TreeGrafter"/>
</dbReference>
<dbReference type="RefSeq" id="XP_018495912.2">
    <property type="nucleotide sequence ID" value="XM_018640396.2"/>
</dbReference>
<evidence type="ECO:0000256" key="1">
    <source>
        <dbReference type="ARBA" id="ARBA00018517"/>
    </source>
</evidence>
<dbReference type="GeneID" id="100899337"/>
<gene>
    <name evidence="10" type="primary">LOC100899337</name>
</gene>
<dbReference type="AlphaFoldDB" id="A0AAJ7L6Y0"/>
<comment type="similarity">
    <text evidence="2">Belongs to the methyltransferase superfamily. Trimethylguanosine synthase family.</text>
</comment>
<evidence type="ECO:0000313" key="9">
    <source>
        <dbReference type="Proteomes" id="UP000694867"/>
    </source>
</evidence>
<keyword evidence="9" id="KW-1185">Reference proteome</keyword>
<evidence type="ECO:0000256" key="2">
    <source>
        <dbReference type="ARBA" id="ARBA00025783"/>
    </source>
</evidence>
<dbReference type="InterPro" id="IPR019012">
    <property type="entry name" value="RNA_cap_Gua-N2-MeTrfase"/>
</dbReference>
<accession>A0AAJ7L6Y0</accession>
<evidence type="ECO:0000256" key="7">
    <source>
        <dbReference type="ARBA" id="ARBA00049790"/>
    </source>
</evidence>
<dbReference type="GO" id="GO:0071164">
    <property type="term" value="F:RNA cap trimethylguanosine synthase activity"/>
    <property type="evidence" value="ECO:0007669"/>
    <property type="project" value="TreeGrafter"/>
</dbReference>
<comment type="catalytic activity">
    <reaction evidence="5">
        <text>a 5'-end (N(2),N(7)-dimethyl 5'-triphosphoguanosine)-ribonucleoside in snRNA + S-adenosyl-L-methionine = a 5'-end (N(2),N(2),N(7)-trimethyl 5'-triphosphoguanosine)-ribonucleoside in snRNA + S-adenosyl-L-homocysteine + H(+)</text>
        <dbReference type="Rhea" id="RHEA:78479"/>
        <dbReference type="Rhea" id="RHEA-COMP:19087"/>
        <dbReference type="Rhea" id="RHEA-COMP:19089"/>
        <dbReference type="ChEBI" id="CHEBI:15378"/>
        <dbReference type="ChEBI" id="CHEBI:57856"/>
        <dbReference type="ChEBI" id="CHEBI:59789"/>
        <dbReference type="ChEBI" id="CHEBI:167623"/>
        <dbReference type="ChEBI" id="CHEBI:172880"/>
    </reaction>
    <physiologicalReaction direction="left-to-right" evidence="5">
        <dbReference type="Rhea" id="RHEA:78480"/>
    </physiologicalReaction>
</comment>
<comment type="catalytic activity">
    <reaction evidence="3">
        <text>a 5'-end (N(2),N(7)-dimethyl 5'-triphosphoguanosine)-ribonucleoside in snoRNA + S-adenosyl-L-methionine = a 5'-end (N(2),N(2),N(7)-trimethyl 5'-triphosphoguanosine)-ribonucleoside in snoRNA + S-adenosyl-L-homocysteine + H(+)</text>
        <dbReference type="Rhea" id="RHEA:78507"/>
        <dbReference type="Rhea" id="RHEA-COMP:19088"/>
        <dbReference type="Rhea" id="RHEA-COMP:19090"/>
        <dbReference type="ChEBI" id="CHEBI:15378"/>
        <dbReference type="ChEBI" id="CHEBI:57856"/>
        <dbReference type="ChEBI" id="CHEBI:59789"/>
        <dbReference type="ChEBI" id="CHEBI:167623"/>
        <dbReference type="ChEBI" id="CHEBI:172880"/>
    </reaction>
    <physiologicalReaction direction="left-to-right" evidence="3">
        <dbReference type="Rhea" id="RHEA:78508"/>
    </physiologicalReaction>
</comment>
<protein>
    <recommendedName>
        <fullName evidence="1">Trimethylguanosine synthase</fullName>
    </recommendedName>
    <alternativeName>
        <fullName evidence="7">Cap-specific guanine-N(2) methyltransferase</fullName>
    </alternativeName>
</protein>
<comment type="catalytic activity">
    <reaction evidence="6">
        <text>a 5'-end (N(7)-methyl 5'-triphosphoguanosine)-ribonucleoside in snRNA + S-adenosyl-L-methionine = a 5'-end (N(2),N(7)-dimethyl 5'-triphosphoguanosine)-ribonucleoside in snRNA + S-adenosyl-L-homocysteine + H(+)</text>
        <dbReference type="Rhea" id="RHEA:78471"/>
        <dbReference type="Rhea" id="RHEA-COMP:19085"/>
        <dbReference type="Rhea" id="RHEA-COMP:19087"/>
        <dbReference type="ChEBI" id="CHEBI:15378"/>
        <dbReference type="ChEBI" id="CHEBI:57856"/>
        <dbReference type="ChEBI" id="CHEBI:59789"/>
        <dbReference type="ChEBI" id="CHEBI:156461"/>
        <dbReference type="ChEBI" id="CHEBI:172880"/>
    </reaction>
    <physiologicalReaction direction="left-to-right" evidence="6">
        <dbReference type="Rhea" id="RHEA:78472"/>
    </physiologicalReaction>
</comment>
<feature type="region of interest" description="Disordered" evidence="8">
    <location>
        <begin position="46"/>
        <end position="81"/>
    </location>
</feature>
<evidence type="ECO:0000256" key="3">
    <source>
        <dbReference type="ARBA" id="ARBA00047418"/>
    </source>
</evidence>
<evidence type="ECO:0000256" key="6">
    <source>
        <dbReference type="ARBA" id="ARBA00049075"/>
    </source>
</evidence>
<evidence type="ECO:0000313" key="10">
    <source>
        <dbReference type="RefSeq" id="XP_018495912.2"/>
    </source>
</evidence>
<name>A0AAJ7L6Y0_9ACAR</name>
<reference evidence="10" key="1">
    <citation type="submission" date="2025-08" db="UniProtKB">
        <authorList>
            <consortium name="RefSeq"/>
        </authorList>
    </citation>
    <scope>IDENTIFICATION</scope>
</reference>
<feature type="region of interest" description="Disordered" evidence="8">
    <location>
        <begin position="114"/>
        <end position="157"/>
    </location>
</feature>
<sequence>MTRAGLCVAVRPEERIFAPTTSSLSKSDALPQEITSHLSARLADRSRAYRHSDLPRSASYDENTAGANNQGIRPAMRENPYYPTRHVSPDFYAKEDVNSKMMLPVPWEPRRYQGSLQRLGRSSRKDKQTWTDKNSPKSIESNEEPNERNGKTSYSSTGTWLDARDSFLDSVPKSNEKFEIREMGGPGQVESLACSALIGYPAGQGRYILHVTVPDLVNPLLVLNALRIKGYLSGRVDRTGHPTTFLLSSCKPGHYEIDLKAGKCTAHLLLYEPRHKGHQGCFAAGYSYFLCGFQSPVVQRVVIRAESAQTQVVISRSYSSDCEGFSQSSRRFSPKTELKVASAPLLEFEPEICHPWAQMLKEEEEKILKDFRLPDIRLALEKTPSIPSEAPVSNRRFPQLEQPNITKMSLLRALGVFIMDNKTQSQLKMRNFPCELCEGSLFKEMRSLIQRSSATIRMSDNSSTKFPSKYFAQRYRLVSRFNVNLNLSEVAWFSICPEEISKHIGRRLAVLSRKLGRKIRIMDPFCGAGGNIVQAAFMDEVSHAFASDISEDEVRSAQRMADLYGVRDKVSFAVSDVFDLKPQLMGAIDAIVCSPPWGGPSYLDGVYDLNSMEPKYNDVLKHCAKFTRNMAVLLPRNICIDQLVDSAAAAESRAAVELEINLLAGKPKTSTVYYGELTNK</sequence>
<evidence type="ECO:0000256" key="4">
    <source>
        <dbReference type="ARBA" id="ARBA00048740"/>
    </source>
</evidence>
<dbReference type="Pfam" id="PF09445">
    <property type="entry name" value="Methyltransf_15"/>
    <property type="match status" value="1"/>
</dbReference>
<dbReference type="Gene3D" id="3.40.50.150">
    <property type="entry name" value="Vaccinia Virus protein VP39"/>
    <property type="match status" value="1"/>
</dbReference>
<organism evidence="9 10">
    <name type="scientific">Galendromus occidentalis</name>
    <name type="common">western predatory mite</name>
    <dbReference type="NCBI Taxonomy" id="34638"/>
    <lineage>
        <taxon>Eukaryota</taxon>
        <taxon>Metazoa</taxon>
        <taxon>Ecdysozoa</taxon>
        <taxon>Arthropoda</taxon>
        <taxon>Chelicerata</taxon>
        <taxon>Arachnida</taxon>
        <taxon>Acari</taxon>
        <taxon>Parasitiformes</taxon>
        <taxon>Mesostigmata</taxon>
        <taxon>Gamasina</taxon>
        <taxon>Phytoseioidea</taxon>
        <taxon>Phytoseiidae</taxon>
        <taxon>Typhlodrominae</taxon>
        <taxon>Galendromus</taxon>
    </lineage>
</organism>
<dbReference type="CDD" id="cd02440">
    <property type="entry name" value="AdoMet_MTases"/>
    <property type="match status" value="1"/>
</dbReference>
<dbReference type="PANTHER" id="PTHR14741:SF32">
    <property type="entry name" value="TRIMETHYLGUANOSINE SYNTHASE"/>
    <property type="match status" value="1"/>
</dbReference>
<evidence type="ECO:0000256" key="5">
    <source>
        <dbReference type="ARBA" id="ARBA00048763"/>
    </source>
</evidence>
<dbReference type="Proteomes" id="UP000694867">
    <property type="component" value="Unplaced"/>
</dbReference>